<dbReference type="PANTHER" id="PTHR43394:SF1">
    <property type="entry name" value="ATP-BINDING CASSETTE SUB-FAMILY B MEMBER 10, MITOCHONDRIAL"/>
    <property type="match status" value="1"/>
</dbReference>
<dbReference type="SUPFAM" id="SSF90123">
    <property type="entry name" value="ABC transporter transmembrane region"/>
    <property type="match status" value="1"/>
</dbReference>
<dbReference type="InterPro" id="IPR027417">
    <property type="entry name" value="P-loop_NTPase"/>
</dbReference>
<evidence type="ECO:0000256" key="2">
    <source>
        <dbReference type="ARBA" id="ARBA00005417"/>
    </source>
</evidence>
<dbReference type="FunFam" id="3.40.50.300:FF:000218">
    <property type="entry name" value="Multidrug ABC transporter ATP-binding protein"/>
    <property type="match status" value="1"/>
</dbReference>
<protein>
    <submittedName>
        <fullName evidence="13">ABC transporter ATP-binding protein</fullName>
    </submittedName>
</protein>
<comment type="subcellular location">
    <subcellularLocation>
        <location evidence="1">Cell membrane</location>
        <topology evidence="1">Multi-pass membrane protein</topology>
    </subcellularLocation>
</comment>
<dbReference type="PROSITE" id="PS50893">
    <property type="entry name" value="ABC_TRANSPORTER_2"/>
    <property type="match status" value="1"/>
</dbReference>
<dbReference type="FunFam" id="1.20.1560.10:FF:000011">
    <property type="entry name" value="Multidrug ABC transporter ATP-binding protein"/>
    <property type="match status" value="1"/>
</dbReference>
<evidence type="ECO:0000256" key="1">
    <source>
        <dbReference type="ARBA" id="ARBA00004651"/>
    </source>
</evidence>
<keyword evidence="4" id="KW-1003">Cell membrane</keyword>
<evidence type="ECO:0000256" key="10">
    <source>
        <dbReference type="SAM" id="Phobius"/>
    </source>
</evidence>
<keyword evidence="7 13" id="KW-0067">ATP-binding</keyword>
<dbReference type="Gene3D" id="3.40.50.300">
    <property type="entry name" value="P-loop containing nucleotide triphosphate hydrolases"/>
    <property type="match status" value="1"/>
</dbReference>
<evidence type="ECO:0000313" key="13">
    <source>
        <dbReference type="EMBL" id="THF77271.1"/>
    </source>
</evidence>
<dbReference type="InterPro" id="IPR003439">
    <property type="entry name" value="ABC_transporter-like_ATP-bd"/>
</dbReference>
<dbReference type="RefSeq" id="WP_136370916.1">
    <property type="nucleotide sequence ID" value="NZ_SSOB01000020.1"/>
</dbReference>
<feature type="transmembrane region" description="Helical" evidence="10">
    <location>
        <begin position="102"/>
        <end position="126"/>
    </location>
</feature>
<evidence type="ECO:0000256" key="3">
    <source>
        <dbReference type="ARBA" id="ARBA00022448"/>
    </source>
</evidence>
<comment type="caution">
    <text evidence="13">The sequence shown here is derived from an EMBL/GenBank/DDBJ whole genome shotgun (WGS) entry which is preliminary data.</text>
</comment>
<keyword evidence="9 10" id="KW-0472">Membrane</keyword>
<organism evidence="13 14">
    <name type="scientific">Cohnella fermenti</name>
    <dbReference type="NCBI Taxonomy" id="2565925"/>
    <lineage>
        <taxon>Bacteria</taxon>
        <taxon>Bacillati</taxon>
        <taxon>Bacillota</taxon>
        <taxon>Bacilli</taxon>
        <taxon>Bacillales</taxon>
        <taxon>Paenibacillaceae</taxon>
        <taxon>Cohnella</taxon>
    </lineage>
</organism>
<dbReference type="CDD" id="cd03254">
    <property type="entry name" value="ABCC_Glucan_exporter_like"/>
    <property type="match status" value="1"/>
</dbReference>
<dbReference type="InterPro" id="IPR036640">
    <property type="entry name" value="ABC1_TM_sf"/>
</dbReference>
<feature type="transmembrane region" description="Helical" evidence="10">
    <location>
        <begin position="61"/>
        <end position="82"/>
    </location>
</feature>
<dbReference type="Proteomes" id="UP000310636">
    <property type="component" value="Unassembled WGS sequence"/>
</dbReference>
<evidence type="ECO:0000256" key="5">
    <source>
        <dbReference type="ARBA" id="ARBA00022692"/>
    </source>
</evidence>
<dbReference type="PROSITE" id="PS00211">
    <property type="entry name" value="ABC_TRANSPORTER_1"/>
    <property type="match status" value="1"/>
</dbReference>
<dbReference type="InterPro" id="IPR011527">
    <property type="entry name" value="ABC1_TM_dom"/>
</dbReference>
<dbReference type="EMBL" id="SSOB01000020">
    <property type="protein sequence ID" value="THF77271.1"/>
    <property type="molecule type" value="Genomic_DNA"/>
</dbReference>
<accession>A0A4S4BSP8</accession>
<dbReference type="AlphaFoldDB" id="A0A4S4BSP8"/>
<evidence type="ECO:0000259" key="12">
    <source>
        <dbReference type="PROSITE" id="PS50929"/>
    </source>
</evidence>
<evidence type="ECO:0000313" key="14">
    <source>
        <dbReference type="Proteomes" id="UP000310636"/>
    </source>
</evidence>
<dbReference type="GO" id="GO:0005524">
    <property type="term" value="F:ATP binding"/>
    <property type="evidence" value="ECO:0007669"/>
    <property type="project" value="UniProtKB-KW"/>
</dbReference>
<dbReference type="GO" id="GO:0015421">
    <property type="term" value="F:ABC-type oligopeptide transporter activity"/>
    <property type="evidence" value="ECO:0007669"/>
    <property type="project" value="TreeGrafter"/>
</dbReference>
<feature type="domain" description="ABC transmembrane type-1" evidence="12">
    <location>
        <begin position="63"/>
        <end position="344"/>
    </location>
</feature>
<dbReference type="InterPro" id="IPR039421">
    <property type="entry name" value="Type_1_exporter"/>
</dbReference>
<evidence type="ECO:0000256" key="6">
    <source>
        <dbReference type="ARBA" id="ARBA00022741"/>
    </source>
</evidence>
<keyword evidence="3" id="KW-0813">Transport</keyword>
<sequence length="620" mass="67148">MPKWPDITARYGQIPLLRLPKGTDRETAASPGRSVAGKRSSSSLGTLRIIGGYLLRSKARLSLVAAMIVVSSTLGVAGPFMLGNLVQTYLVGKKTEGFAEALTLLAAVYIVQTGAVLLQSYAMIGAAQRTVADIRRDLFAKLHRTAMSAYSGKKTGDLMSRLTNDIDNVSQTLSGTCLQVSSSLLTFAGMLGLMLWLDVRLTLISLALIPFMFWSMRWITRRTGKLFRAQQKELGGMAGFVDETIAGQLIVKSYAQERRMLESFGVLNRKVSISSYWAQTYSGFIPKVFFVLNNLSFSIIAASGSVLALGNLVTIGAIVTFMEYARQFTRPLNDLASQINTMFAAIAGAERAFELMGEEEEESAGAAGKTKADRLRGEIEFEDVGFGYEPGRSILRDIRFAVRPGQTLALVGATGAGKTTIAQLLGGFYRSTVGKVRIDGIDIGDYDLRSLRGRMAFVLQDSVLFEMSVKDNLRYGKPSASDEEIEEAARRAGAHGFISALPCGYDTIVGAENNLSQGQRQLLAIARAILANPVILVLDEATSSIDTVTESSVQQALRGLMQGRTNVIIAHRLSTVQTADLILVLDGGRTVEQGTHEQLTERNGYYRRLLDASGSAAVEP</sequence>
<keyword evidence="8 10" id="KW-1133">Transmembrane helix</keyword>
<dbReference type="OrthoDB" id="9770415at2"/>
<dbReference type="SUPFAM" id="SSF52540">
    <property type="entry name" value="P-loop containing nucleoside triphosphate hydrolases"/>
    <property type="match status" value="1"/>
</dbReference>
<dbReference type="GO" id="GO:0016887">
    <property type="term" value="F:ATP hydrolysis activity"/>
    <property type="evidence" value="ECO:0007669"/>
    <property type="project" value="InterPro"/>
</dbReference>
<keyword evidence="5 10" id="KW-0812">Transmembrane</keyword>
<evidence type="ECO:0000259" key="11">
    <source>
        <dbReference type="PROSITE" id="PS50893"/>
    </source>
</evidence>
<evidence type="ECO:0000256" key="7">
    <source>
        <dbReference type="ARBA" id="ARBA00022840"/>
    </source>
</evidence>
<name>A0A4S4BSP8_9BACL</name>
<proteinExistence type="inferred from homology"/>
<evidence type="ECO:0000256" key="4">
    <source>
        <dbReference type="ARBA" id="ARBA00022475"/>
    </source>
</evidence>
<feature type="transmembrane region" description="Helical" evidence="10">
    <location>
        <begin position="297"/>
        <end position="322"/>
    </location>
</feature>
<evidence type="ECO:0000256" key="9">
    <source>
        <dbReference type="ARBA" id="ARBA00023136"/>
    </source>
</evidence>
<dbReference type="CDD" id="cd18547">
    <property type="entry name" value="ABC_6TM_Tm288_like"/>
    <property type="match status" value="1"/>
</dbReference>
<dbReference type="PANTHER" id="PTHR43394">
    <property type="entry name" value="ATP-DEPENDENT PERMEASE MDL1, MITOCHONDRIAL"/>
    <property type="match status" value="1"/>
</dbReference>
<dbReference type="InterPro" id="IPR003593">
    <property type="entry name" value="AAA+_ATPase"/>
</dbReference>
<keyword evidence="6" id="KW-0547">Nucleotide-binding</keyword>
<comment type="similarity">
    <text evidence="2">Belongs to the ABC transporter superfamily.</text>
</comment>
<dbReference type="Gene3D" id="1.20.1560.10">
    <property type="entry name" value="ABC transporter type 1, transmembrane domain"/>
    <property type="match status" value="1"/>
</dbReference>
<dbReference type="Pfam" id="PF00005">
    <property type="entry name" value="ABC_tran"/>
    <property type="match status" value="1"/>
</dbReference>
<reference evidence="13 14" key="1">
    <citation type="submission" date="2019-04" db="EMBL/GenBank/DDBJ databases">
        <title>Cohnella sp. nov. isolated from preserved vegetables.</title>
        <authorList>
            <person name="Lin S.-Y."/>
            <person name="Hung M.-H."/>
            <person name="Young C.-C."/>
        </authorList>
    </citation>
    <scope>NUCLEOTIDE SEQUENCE [LARGE SCALE GENOMIC DNA]</scope>
    <source>
        <strain evidence="13 14">CC-MHH1044</strain>
    </source>
</reference>
<dbReference type="SMART" id="SM00382">
    <property type="entry name" value="AAA"/>
    <property type="match status" value="1"/>
</dbReference>
<feature type="transmembrane region" description="Helical" evidence="10">
    <location>
        <begin position="177"/>
        <end position="197"/>
    </location>
</feature>
<gene>
    <name evidence="13" type="ORF">E6C55_16505</name>
</gene>
<dbReference type="GO" id="GO:0005886">
    <property type="term" value="C:plasma membrane"/>
    <property type="evidence" value="ECO:0007669"/>
    <property type="project" value="UniProtKB-SubCell"/>
</dbReference>
<dbReference type="PROSITE" id="PS50929">
    <property type="entry name" value="ABC_TM1F"/>
    <property type="match status" value="1"/>
</dbReference>
<dbReference type="InterPro" id="IPR017871">
    <property type="entry name" value="ABC_transporter-like_CS"/>
</dbReference>
<feature type="domain" description="ABC transporter" evidence="11">
    <location>
        <begin position="379"/>
        <end position="612"/>
    </location>
</feature>
<evidence type="ECO:0000256" key="8">
    <source>
        <dbReference type="ARBA" id="ARBA00022989"/>
    </source>
</evidence>
<dbReference type="Pfam" id="PF00664">
    <property type="entry name" value="ABC_membrane"/>
    <property type="match status" value="1"/>
</dbReference>
<feature type="transmembrane region" description="Helical" evidence="10">
    <location>
        <begin position="203"/>
        <end position="220"/>
    </location>
</feature>
<keyword evidence="14" id="KW-1185">Reference proteome</keyword>